<comment type="caution">
    <text evidence="7">The sequence shown here is derived from an EMBL/GenBank/DDBJ whole genome shotgun (WGS) entry which is preliminary data.</text>
</comment>
<dbReference type="SUPFAM" id="SSF52507">
    <property type="entry name" value="Homo-oligomeric flavin-containing Cys decarboxylases, HFCD"/>
    <property type="match status" value="1"/>
</dbReference>
<dbReference type="GO" id="GO:0004633">
    <property type="term" value="F:phosphopantothenoylcysteine decarboxylase activity"/>
    <property type="evidence" value="ECO:0007669"/>
    <property type="project" value="UniProtKB-UniRule"/>
</dbReference>
<dbReference type="InterPro" id="IPR007085">
    <property type="entry name" value="DNA/pantothenate-metab_flavo_C"/>
</dbReference>
<name>A0A511AU42_9LACT</name>
<dbReference type="GO" id="GO:0046872">
    <property type="term" value="F:metal ion binding"/>
    <property type="evidence" value="ECO:0007669"/>
    <property type="project" value="UniProtKB-KW"/>
</dbReference>
<comment type="cofactor">
    <cofactor evidence="3">
        <name>Mg(2+)</name>
        <dbReference type="ChEBI" id="CHEBI:18420"/>
    </cofactor>
</comment>
<keyword evidence="3 4" id="KW-0288">FMN</keyword>
<keyword evidence="3 4" id="KW-0285">Flavoprotein</keyword>
<feature type="binding site" evidence="3">
    <location>
        <position position="290"/>
    </location>
    <ligand>
        <name>CTP</name>
        <dbReference type="ChEBI" id="CHEBI:37563"/>
    </ligand>
</feature>
<dbReference type="InterPro" id="IPR035929">
    <property type="entry name" value="CoaB-like_sf"/>
</dbReference>
<comment type="function">
    <text evidence="4">Catalyzes two steps in the biosynthesis of coenzyme A. In the first step cysteine is conjugated to 4'-phosphopantothenate to form 4-phosphopantothenoylcysteine, in the latter compound is decarboxylated to form 4'-phosphopantotheine.</text>
</comment>
<comment type="similarity">
    <text evidence="3 4">In the C-terminal section; belongs to the PPC synthetase family.</text>
</comment>
<dbReference type="OrthoDB" id="9802554at2"/>
<keyword evidence="3" id="KW-0479">Metal-binding</keyword>
<evidence type="ECO:0000256" key="2">
    <source>
        <dbReference type="ARBA" id="ARBA00023239"/>
    </source>
</evidence>
<comment type="caution">
    <text evidence="3">Lacks conserved residue(s) required for the propagation of feature annotation.</text>
</comment>
<organism evidence="7 8">
    <name type="scientific">Alkalibacterium kapii</name>
    <dbReference type="NCBI Taxonomy" id="426704"/>
    <lineage>
        <taxon>Bacteria</taxon>
        <taxon>Bacillati</taxon>
        <taxon>Bacillota</taxon>
        <taxon>Bacilli</taxon>
        <taxon>Lactobacillales</taxon>
        <taxon>Carnobacteriaceae</taxon>
        <taxon>Alkalibacterium</taxon>
    </lineage>
</organism>
<dbReference type="GO" id="GO:0015941">
    <property type="term" value="P:pantothenate catabolic process"/>
    <property type="evidence" value="ECO:0007669"/>
    <property type="project" value="InterPro"/>
</dbReference>
<sequence>MLEGKKVSLYVTGGIAVYKVVDLMRTLIKAGAEVRVAMTESATQFVSPLTFQILSKNEVYINTFAEEKPEQVNHIYLADWADIAIVAPLTANTLAKLANGIADNFVSSALLATTSPIFTIPAMNENMLENKATQANIETLRHRDIYVMDTDEGFLAEGYSGKGRFPDQRRILDELRTFMRDKADYLPLKNKAVLVTAGGTKERIDPVRFISNDSSGKMGHALADAAFINGADVTLITSSSLPVSGNIKVIRVESADEMHEAVSSRFESSEVLIMAAAVSDYSPETISTKKMKKQDHMTLTFKKNKDILKEMGRRKKSSQCLVGFAAETDNIYEYAEKKLLEKNADLIVANDIGKKDRGFNVDQNEVIFFSNQHEPQIIPLKAKKEVAQDIIDWIVEFTD</sequence>
<dbReference type="GO" id="GO:0010181">
    <property type="term" value="F:FMN binding"/>
    <property type="evidence" value="ECO:0007669"/>
    <property type="project" value="UniProtKB-UniRule"/>
</dbReference>
<comment type="cofactor">
    <cofactor evidence="3">
        <name>FMN</name>
        <dbReference type="ChEBI" id="CHEBI:58210"/>
    </cofactor>
    <text evidence="3">Binds 1 FMN per subunit.</text>
</comment>
<evidence type="ECO:0000313" key="8">
    <source>
        <dbReference type="Proteomes" id="UP000321662"/>
    </source>
</evidence>
<feature type="binding site" evidence="3">
    <location>
        <position position="342"/>
    </location>
    <ligand>
        <name>CTP</name>
        <dbReference type="ChEBI" id="CHEBI:37563"/>
    </ligand>
</feature>
<feature type="domain" description="DNA/pantothenate metabolism flavoprotein C-terminal" evidence="6">
    <location>
        <begin position="188"/>
        <end position="396"/>
    </location>
</feature>
<dbReference type="Gene3D" id="3.40.50.10300">
    <property type="entry name" value="CoaB-like"/>
    <property type="match status" value="1"/>
</dbReference>
<feature type="binding site" evidence="3">
    <location>
        <position position="324"/>
    </location>
    <ligand>
        <name>CTP</name>
        <dbReference type="ChEBI" id="CHEBI:37563"/>
    </ligand>
</feature>
<keyword evidence="3" id="KW-0460">Magnesium</keyword>
<dbReference type="UniPathway" id="UPA00241">
    <property type="reaction ID" value="UER00353"/>
</dbReference>
<dbReference type="EC" id="4.1.1.36" evidence="3"/>
<dbReference type="HAMAP" id="MF_02225">
    <property type="entry name" value="CoaBC"/>
    <property type="match status" value="1"/>
</dbReference>
<evidence type="ECO:0000259" key="6">
    <source>
        <dbReference type="Pfam" id="PF04127"/>
    </source>
</evidence>
<keyword evidence="8" id="KW-1185">Reference proteome</keyword>
<accession>A0A511AU42</accession>
<comment type="catalytic activity">
    <reaction evidence="3 4">
        <text>(R)-4'-phosphopantothenate + L-cysteine + CTP = N-[(R)-4-phosphopantothenoyl]-L-cysteine + CMP + diphosphate + H(+)</text>
        <dbReference type="Rhea" id="RHEA:19397"/>
        <dbReference type="ChEBI" id="CHEBI:10986"/>
        <dbReference type="ChEBI" id="CHEBI:15378"/>
        <dbReference type="ChEBI" id="CHEBI:33019"/>
        <dbReference type="ChEBI" id="CHEBI:35235"/>
        <dbReference type="ChEBI" id="CHEBI:37563"/>
        <dbReference type="ChEBI" id="CHEBI:59458"/>
        <dbReference type="ChEBI" id="CHEBI:60377"/>
        <dbReference type="EC" id="6.3.2.5"/>
    </reaction>
</comment>
<feature type="binding site" evidence="3">
    <location>
        <position position="338"/>
    </location>
    <ligand>
        <name>CTP</name>
        <dbReference type="ChEBI" id="CHEBI:37563"/>
    </ligand>
</feature>
<dbReference type="InterPro" id="IPR005252">
    <property type="entry name" value="CoaBC"/>
</dbReference>
<dbReference type="InterPro" id="IPR003382">
    <property type="entry name" value="Flavoprotein"/>
</dbReference>
<dbReference type="Pfam" id="PF02441">
    <property type="entry name" value="Flavoprotein"/>
    <property type="match status" value="1"/>
</dbReference>
<dbReference type="Pfam" id="PF04127">
    <property type="entry name" value="DFP"/>
    <property type="match status" value="1"/>
</dbReference>
<keyword evidence="2 3" id="KW-0456">Lyase</keyword>
<dbReference type="GO" id="GO:0071513">
    <property type="term" value="C:phosphopantothenoylcysteine decarboxylase complex"/>
    <property type="evidence" value="ECO:0007669"/>
    <property type="project" value="TreeGrafter"/>
</dbReference>
<dbReference type="PANTHER" id="PTHR14359:SF6">
    <property type="entry name" value="PHOSPHOPANTOTHENOYLCYSTEINE DECARBOXYLASE"/>
    <property type="match status" value="1"/>
</dbReference>
<dbReference type="InterPro" id="IPR036551">
    <property type="entry name" value="Flavin_trans-like"/>
</dbReference>
<dbReference type="EMBL" id="BJUY01000017">
    <property type="protein sequence ID" value="GEK91710.1"/>
    <property type="molecule type" value="Genomic_DNA"/>
</dbReference>
<dbReference type="NCBIfam" id="TIGR00521">
    <property type="entry name" value="coaBC_dfp"/>
    <property type="match status" value="1"/>
</dbReference>
<evidence type="ECO:0000259" key="5">
    <source>
        <dbReference type="Pfam" id="PF02441"/>
    </source>
</evidence>
<feature type="domain" description="Flavoprotein" evidence="5">
    <location>
        <begin position="5"/>
        <end position="163"/>
    </location>
</feature>
<proteinExistence type="inferred from homology"/>
<reference evidence="7 8" key="1">
    <citation type="submission" date="2019-07" db="EMBL/GenBank/DDBJ databases">
        <title>Whole genome shotgun sequence of Alkalibacterium kapii NBRC 103247.</title>
        <authorList>
            <person name="Hosoyama A."/>
            <person name="Uohara A."/>
            <person name="Ohji S."/>
            <person name="Ichikawa N."/>
        </authorList>
    </citation>
    <scope>NUCLEOTIDE SEQUENCE [LARGE SCALE GENOMIC DNA]</scope>
    <source>
        <strain evidence="7 8">NBRC 103247</strain>
    </source>
</reference>
<feature type="region of interest" description="Phosphopantothenoylcysteine decarboxylase" evidence="3">
    <location>
        <begin position="1"/>
        <end position="192"/>
    </location>
</feature>
<dbReference type="GO" id="GO:0004632">
    <property type="term" value="F:phosphopantothenate--cysteine ligase activity"/>
    <property type="evidence" value="ECO:0007669"/>
    <property type="project" value="UniProtKB-UniRule"/>
</dbReference>
<evidence type="ECO:0000256" key="1">
    <source>
        <dbReference type="ARBA" id="ARBA00022793"/>
    </source>
</evidence>
<protein>
    <recommendedName>
        <fullName evidence="3">Coenzyme A biosynthesis bifunctional protein CoaBC</fullName>
    </recommendedName>
    <alternativeName>
        <fullName evidence="3">DNA/pantothenate metabolism flavoprotein</fullName>
    </alternativeName>
    <alternativeName>
        <fullName evidence="3">Phosphopantothenoylcysteine synthetase/decarboxylase</fullName>
        <shortName evidence="3">PPCS-PPCDC</shortName>
    </alternativeName>
    <domain>
        <recommendedName>
            <fullName evidence="3">Phosphopantothenoylcysteine decarboxylase</fullName>
            <shortName evidence="3">PPC decarboxylase</shortName>
            <shortName evidence="3">PPC-DC</shortName>
            <ecNumber evidence="3">4.1.1.36</ecNumber>
        </recommendedName>
        <alternativeName>
            <fullName evidence="3">CoaC</fullName>
        </alternativeName>
    </domain>
    <domain>
        <recommendedName>
            <fullName evidence="3">Phosphopantothenate--cysteine ligase</fullName>
            <ecNumber evidence="3">6.3.2.5</ecNumber>
        </recommendedName>
        <alternativeName>
            <fullName evidence="3">CoaB</fullName>
        </alternativeName>
        <alternativeName>
            <fullName evidence="3">Phosphopantothenoylcysteine synthetase</fullName>
            <shortName evidence="3">PPC synthetase</shortName>
            <shortName evidence="3">PPC-S</shortName>
        </alternativeName>
    </domain>
</protein>
<keyword evidence="3 4" id="KW-0436">Ligase</keyword>
<dbReference type="EC" id="6.3.2.5" evidence="3"/>
<dbReference type="PANTHER" id="PTHR14359">
    <property type="entry name" value="HOMO-OLIGOMERIC FLAVIN CONTAINING CYS DECARBOXYLASE FAMILY"/>
    <property type="match status" value="1"/>
</dbReference>
<dbReference type="SUPFAM" id="SSF102645">
    <property type="entry name" value="CoaB-like"/>
    <property type="match status" value="1"/>
</dbReference>
<comment type="pathway">
    <text evidence="3 4">Cofactor biosynthesis; coenzyme A biosynthesis; CoA from (R)-pantothenate: step 2/5.</text>
</comment>
<dbReference type="AlphaFoldDB" id="A0A511AU42"/>
<evidence type="ECO:0000256" key="3">
    <source>
        <dbReference type="HAMAP-Rule" id="MF_02225"/>
    </source>
</evidence>
<evidence type="ECO:0000256" key="4">
    <source>
        <dbReference type="RuleBase" id="RU364078"/>
    </source>
</evidence>
<keyword evidence="1 3" id="KW-0210">Decarboxylase</keyword>
<dbReference type="RefSeq" id="WP_146924534.1">
    <property type="nucleotide sequence ID" value="NZ_BJUY01000017.1"/>
</dbReference>
<dbReference type="Gene3D" id="3.40.50.1950">
    <property type="entry name" value="Flavin prenyltransferase-like"/>
    <property type="match status" value="1"/>
</dbReference>
<dbReference type="GO" id="GO:0015937">
    <property type="term" value="P:coenzyme A biosynthetic process"/>
    <property type="evidence" value="ECO:0007669"/>
    <property type="project" value="UniProtKB-UniRule"/>
</dbReference>
<feature type="region of interest" description="Phosphopantothenate--cysteine ligase" evidence="3">
    <location>
        <begin position="193"/>
        <end position="399"/>
    </location>
</feature>
<keyword evidence="3" id="KW-0511">Multifunctional enzyme</keyword>
<dbReference type="Proteomes" id="UP000321662">
    <property type="component" value="Unassembled WGS sequence"/>
</dbReference>
<comment type="catalytic activity">
    <reaction evidence="3 4">
        <text>N-[(R)-4-phosphopantothenoyl]-L-cysteine + H(+) = (R)-4'-phosphopantetheine + CO2</text>
        <dbReference type="Rhea" id="RHEA:16793"/>
        <dbReference type="ChEBI" id="CHEBI:15378"/>
        <dbReference type="ChEBI" id="CHEBI:16526"/>
        <dbReference type="ChEBI" id="CHEBI:59458"/>
        <dbReference type="ChEBI" id="CHEBI:61723"/>
        <dbReference type="EC" id="4.1.1.36"/>
    </reaction>
</comment>
<comment type="pathway">
    <text evidence="3 4">Cofactor biosynthesis; coenzyme A biosynthesis; CoA from (R)-pantothenate: step 3/5.</text>
</comment>
<comment type="function">
    <text evidence="3">Catalyzes two sequential steps in the biosynthesis of coenzyme A. In the first step cysteine is conjugated to 4'-phosphopantothenate to form 4-phosphopantothenoylcysteine. In the second step the latter compound is decarboxylated to form 4'-phosphopantotheine.</text>
</comment>
<gene>
    <name evidence="3" type="primary">coaBC</name>
    <name evidence="7" type="ORF">AKA01nite_13320</name>
</gene>
<feature type="binding site" evidence="3">
    <location>
        <position position="280"/>
    </location>
    <ligand>
        <name>CTP</name>
        <dbReference type="ChEBI" id="CHEBI:37563"/>
    </ligand>
</feature>
<comment type="similarity">
    <text evidence="3 4">In the N-terminal section; belongs to the HFCD (homo-oligomeric flavin containing Cys decarboxylase) superfamily.</text>
</comment>
<evidence type="ECO:0000313" key="7">
    <source>
        <dbReference type="EMBL" id="GEK91710.1"/>
    </source>
</evidence>